<dbReference type="Proteomes" id="UP001597299">
    <property type="component" value="Unassembled WGS sequence"/>
</dbReference>
<evidence type="ECO:0000313" key="2">
    <source>
        <dbReference type="Proteomes" id="UP001597299"/>
    </source>
</evidence>
<protein>
    <submittedName>
        <fullName evidence="1">(2Fe-2S) ferredoxin domain-containing protein</fullName>
    </submittedName>
</protein>
<keyword evidence="2" id="KW-1185">Reference proteome</keyword>
<dbReference type="Gene3D" id="3.40.30.10">
    <property type="entry name" value="Glutaredoxin"/>
    <property type="match status" value="1"/>
</dbReference>
<organism evidence="1 2">
    <name type="scientific">Ancylobacter oerskovii</name>
    <dbReference type="NCBI Taxonomy" id="459519"/>
    <lineage>
        <taxon>Bacteria</taxon>
        <taxon>Pseudomonadati</taxon>
        <taxon>Pseudomonadota</taxon>
        <taxon>Alphaproteobacteria</taxon>
        <taxon>Hyphomicrobiales</taxon>
        <taxon>Xanthobacteraceae</taxon>
        <taxon>Ancylobacter</taxon>
    </lineage>
</organism>
<evidence type="ECO:0000313" key="1">
    <source>
        <dbReference type="EMBL" id="MFD2140780.1"/>
    </source>
</evidence>
<name>A0ABW4YWU2_9HYPH</name>
<proteinExistence type="predicted"/>
<sequence>MKPMKPIASDWTDVVLVCRKCAKKLKKGFGEEGDDRLAPALRDAVARREGGKPARKPRRKGAHVAVVEVDCLGVCPKGAAVVVPAGMPERWRLVRRGDDLASLLDEIAPARRP</sequence>
<accession>A0ABW4YWU2</accession>
<gene>
    <name evidence="1" type="ORF">ACFSNC_10245</name>
</gene>
<dbReference type="EMBL" id="JBHUHD010000001">
    <property type="protein sequence ID" value="MFD2140780.1"/>
    <property type="molecule type" value="Genomic_DNA"/>
</dbReference>
<comment type="caution">
    <text evidence="1">The sequence shown here is derived from an EMBL/GenBank/DDBJ whole genome shotgun (WGS) entry which is preliminary data.</text>
</comment>
<dbReference type="RefSeq" id="WP_246548134.1">
    <property type="nucleotide sequence ID" value="NZ_JAHBGB010000002.1"/>
</dbReference>
<reference evidence="2" key="1">
    <citation type="journal article" date="2019" name="Int. J. Syst. Evol. Microbiol.">
        <title>The Global Catalogue of Microorganisms (GCM) 10K type strain sequencing project: providing services to taxonomists for standard genome sequencing and annotation.</title>
        <authorList>
            <consortium name="The Broad Institute Genomics Platform"/>
            <consortium name="The Broad Institute Genome Sequencing Center for Infectious Disease"/>
            <person name="Wu L."/>
            <person name="Ma J."/>
        </authorList>
    </citation>
    <scope>NUCLEOTIDE SEQUENCE [LARGE SCALE GENOMIC DNA]</scope>
    <source>
        <strain evidence="2">CCM 7435</strain>
    </source>
</reference>